<reference evidence="4 5" key="1">
    <citation type="submission" date="2015-03" db="EMBL/GenBank/DDBJ databases">
        <title>Genome assembly of Sandaracinus amylolyticus DSM 53668.</title>
        <authorList>
            <person name="Sharma G."/>
            <person name="Subramanian S."/>
        </authorList>
    </citation>
    <scope>NUCLEOTIDE SEQUENCE [LARGE SCALE GENOMIC DNA]</scope>
    <source>
        <strain evidence="4 5">DSM 53668</strain>
    </source>
</reference>
<dbReference type="Pfam" id="PF10077">
    <property type="entry name" value="DUF2314"/>
    <property type="match status" value="1"/>
</dbReference>
<sequence>MKRTVMGIVLAAALAACGGSAAETTAGASTNERASAGGEGSSANTSDAPIDEVAAGNVVDVAQGDPELVAATGQAQSTLDEFIAALGAVDPSARGHAVKTTFRDGAIGEHMWVGQLRWDGERFHGVLDNDPVDVRNVRRGDAVVVERADVEDWLYFVGQEMRGGFTVRVLMERRARGE</sequence>
<keyword evidence="2" id="KW-0732">Signal</keyword>
<name>A0A0F6SH20_9BACT</name>
<evidence type="ECO:0000313" key="5">
    <source>
        <dbReference type="Proteomes" id="UP000034883"/>
    </source>
</evidence>
<dbReference type="EMBL" id="CP011125">
    <property type="protein sequence ID" value="AKF09679.1"/>
    <property type="molecule type" value="Genomic_DNA"/>
</dbReference>
<evidence type="ECO:0000259" key="3">
    <source>
        <dbReference type="Pfam" id="PF10077"/>
    </source>
</evidence>
<keyword evidence="5" id="KW-1185">Reference proteome</keyword>
<dbReference type="AlphaFoldDB" id="A0A0F6SH20"/>
<dbReference type="Proteomes" id="UP000034883">
    <property type="component" value="Chromosome"/>
</dbReference>
<evidence type="ECO:0000256" key="1">
    <source>
        <dbReference type="SAM" id="MobiDB-lite"/>
    </source>
</evidence>
<dbReference type="KEGG" id="samy:DB32_006828"/>
<dbReference type="OrthoDB" id="8905150at2"/>
<organism evidence="4 5">
    <name type="scientific">Sandaracinus amylolyticus</name>
    <dbReference type="NCBI Taxonomy" id="927083"/>
    <lineage>
        <taxon>Bacteria</taxon>
        <taxon>Pseudomonadati</taxon>
        <taxon>Myxococcota</taxon>
        <taxon>Polyangia</taxon>
        <taxon>Polyangiales</taxon>
        <taxon>Sandaracinaceae</taxon>
        <taxon>Sandaracinus</taxon>
    </lineage>
</organism>
<feature type="signal peptide" evidence="2">
    <location>
        <begin position="1"/>
        <end position="21"/>
    </location>
</feature>
<dbReference type="RefSeq" id="WP_053236707.1">
    <property type="nucleotide sequence ID" value="NZ_CP011125.1"/>
</dbReference>
<feature type="domain" description="DUF2314" evidence="3">
    <location>
        <begin position="65"/>
        <end position="173"/>
    </location>
</feature>
<dbReference type="InterPro" id="IPR018756">
    <property type="entry name" value="DUF2314"/>
</dbReference>
<accession>A0A0F6SH20</accession>
<proteinExistence type="predicted"/>
<feature type="region of interest" description="Disordered" evidence="1">
    <location>
        <begin position="28"/>
        <end position="48"/>
    </location>
</feature>
<gene>
    <name evidence="4" type="ORF">DB32_006828</name>
</gene>
<protein>
    <submittedName>
        <fullName evidence="4">Putative secreted protein</fullName>
    </submittedName>
</protein>
<dbReference type="STRING" id="927083.DB32_006828"/>
<dbReference type="PROSITE" id="PS51257">
    <property type="entry name" value="PROKAR_LIPOPROTEIN"/>
    <property type="match status" value="1"/>
</dbReference>
<evidence type="ECO:0000313" key="4">
    <source>
        <dbReference type="EMBL" id="AKF09679.1"/>
    </source>
</evidence>
<evidence type="ECO:0000256" key="2">
    <source>
        <dbReference type="SAM" id="SignalP"/>
    </source>
</evidence>
<feature type="chain" id="PRO_5002510029" evidence="2">
    <location>
        <begin position="22"/>
        <end position="178"/>
    </location>
</feature>